<dbReference type="InterPro" id="IPR036565">
    <property type="entry name" value="Mur-like_cat_sf"/>
</dbReference>
<keyword evidence="12" id="KW-1185">Reference proteome</keyword>
<dbReference type="InterPro" id="IPR013221">
    <property type="entry name" value="Mur_ligase_cen"/>
</dbReference>
<evidence type="ECO:0000256" key="4">
    <source>
        <dbReference type="ARBA" id="ARBA00022598"/>
    </source>
</evidence>
<reference evidence="11" key="1">
    <citation type="submission" date="2022-04" db="EMBL/GenBank/DDBJ databases">
        <title>Mucilaginibacter sp. RS28 isolated from freshwater.</title>
        <authorList>
            <person name="Ko S.-R."/>
        </authorList>
    </citation>
    <scope>NUCLEOTIDE SEQUENCE</scope>
    <source>
        <strain evidence="11">RS28</strain>
    </source>
</reference>
<keyword evidence="4 7" id="KW-0436">Ligase</keyword>
<gene>
    <name evidence="7 11" type="primary">murD</name>
    <name evidence="11" type="ORF">MUY27_06720</name>
</gene>
<feature type="binding site" evidence="7">
    <location>
        <begin position="130"/>
        <end position="136"/>
    </location>
    <ligand>
        <name>ATP</name>
        <dbReference type="ChEBI" id="CHEBI:30616"/>
    </ligand>
</feature>
<dbReference type="GO" id="GO:0005524">
    <property type="term" value="F:ATP binding"/>
    <property type="evidence" value="ECO:0007669"/>
    <property type="project" value="UniProtKB-UniRule"/>
</dbReference>
<comment type="pathway">
    <text evidence="2 7 8">Cell wall biogenesis; peptidoglycan biosynthesis.</text>
</comment>
<evidence type="ECO:0000256" key="3">
    <source>
        <dbReference type="ARBA" id="ARBA00022490"/>
    </source>
</evidence>
<proteinExistence type="inferred from homology"/>
<name>A0A9X1X216_9SPHI</name>
<dbReference type="RefSeq" id="WP_245129224.1">
    <property type="nucleotide sequence ID" value="NZ_JALJEJ010000002.1"/>
</dbReference>
<keyword evidence="7 8" id="KW-0133">Cell shape</keyword>
<evidence type="ECO:0000259" key="10">
    <source>
        <dbReference type="Pfam" id="PF08245"/>
    </source>
</evidence>
<dbReference type="InterPro" id="IPR004101">
    <property type="entry name" value="Mur_ligase_C"/>
</dbReference>
<dbReference type="GO" id="GO:0008360">
    <property type="term" value="P:regulation of cell shape"/>
    <property type="evidence" value="ECO:0007669"/>
    <property type="project" value="UniProtKB-KW"/>
</dbReference>
<dbReference type="SUPFAM" id="SSF53244">
    <property type="entry name" value="MurD-like peptide ligases, peptide-binding domain"/>
    <property type="match status" value="1"/>
</dbReference>
<dbReference type="AlphaFoldDB" id="A0A9X1X216"/>
<dbReference type="GO" id="GO:0051301">
    <property type="term" value="P:cell division"/>
    <property type="evidence" value="ECO:0007669"/>
    <property type="project" value="UniProtKB-KW"/>
</dbReference>
<evidence type="ECO:0000256" key="2">
    <source>
        <dbReference type="ARBA" id="ARBA00004752"/>
    </source>
</evidence>
<keyword evidence="7 8" id="KW-0132">Cell division</keyword>
<dbReference type="Pfam" id="PF02875">
    <property type="entry name" value="Mur_ligase_C"/>
    <property type="match status" value="1"/>
</dbReference>
<evidence type="ECO:0000256" key="8">
    <source>
        <dbReference type="RuleBase" id="RU003664"/>
    </source>
</evidence>
<dbReference type="Proteomes" id="UP001139450">
    <property type="component" value="Unassembled WGS sequence"/>
</dbReference>
<evidence type="ECO:0000313" key="12">
    <source>
        <dbReference type="Proteomes" id="UP001139450"/>
    </source>
</evidence>
<dbReference type="GO" id="GO:0005737">
    <property type="term" value="C:cytoplasm"/>
    <property type="evidence" value="ECO:0007669"/>
    <property type="project" value="UniProtKB-SubCell"/>
</dbReference>
<evidence type="ECO:0000256" key="1">
    <source>
        <dbReference type="ARBA" id="ARBA00004496"/>
    </source>
</evidence>
<evidence type="ECO:0000256" key="6">
    <source>
        <dbReference type="ARBA" id="ARBA00022840"/>
    </source>
</evidence>
<keyword evidence="7 8" id="KW-0131">Cell cycle</keyword>
<comment type="similarity">
    <text evidence="7">Belongs to the MurCDEF family.</text>
</comment>
<protein>
    <recommendedName>
        <fullName evidence="7 8">UDP-N-acetylmuramoylalanine--D-glutamate ligase</fullName>
        <ecNumber evidence="7 8">6.3.2.9</ecNumber>
    </recommendedName>
    <alternativeName>
        <fullName evidence="7">D-glutamic acid-adding enzyme</fullName>
    </alternativeName>
    <alternativeName>
        <fullName evidence="7">UDP-N-acetylmuramoyl-L-alanyl-D-glutamate synthetase</fullName>
    </alternativeName>
</protein>
<comment type="subcellular location">
    <subcellularLocation>
        <location evidence="1 7 8">Cytoplasm</location>
    </subcellularLocation>
</comment>
<keyword evidence="7 8" id="KW-0573">Peptidoglycan synthesis</keyword>
<dbReference type="SUPFAM" id="SSF53623">
    <property type="entry name" value="MurD-like peptide ligases, catalytic domain"/>
    <property type="match status" value="1"/>
</dbReference>
<evidence type="ECO:0000259" key="9">
    <source>
        <dbReference type="Pfam" id="PF02875"/>
    </source>
</evidence>
<comment type="caution">
    <text evidence="11">The sequence shown here is derived from an EMBL/GenBank/DDBJ whole genome shotgun (WGS) entry which is preliminary data.</text>
</comment>
<dbReference type="Gene3D" id="3.40.50.720">
    <property type="entry name" value="NAD(P)-binding Rossmann-like Domain"/>
    <property type="match status" value="1"/>
</dbReference>
<dbReference type="PANTHER" id="PTHR43692">
    <property type="entry name" value="UDP-N-ACETYLMURAMOYLALANINE--D-GLUTAMATE LIGASE"/>
    <property type="match status" value="1"/>
</dbReference>
<dbReference type="GO" id="GO:0071555">
    <property type="term" value="P:cell wall organization"/>
    <property type="evidence" value="ECO:0007669"/>
    <property type="project" value="UniProtKB-KW"/>
</dbReference>
<dbReference type="Gene3D" id="3.90.190.20">
    <property type="entry name" value="Mur ligase, C-terminal domain"/>
    <property type="match status" value="1"/>
</dbReference>
<feature type="domain" description="Mur ligase C-terminal" evidence="9">
    <location>
        <begin position="331"/>
        <end position="444"/>
    </location>
</feature>
<feature type="domain" description="Mur ligase central" evidence="10">
    <location>
        <begin position="128"/>
        <end position="307"/>
    </location>
</feature>
<evidence type="ECO:0000313" key="11">
    <source>
        <dbReference type="EMBL" id="MCJ8209396.1"/>
    </source>
</evidence>
<organism evidence="11 12">
    <name type="scientific">Mucilaginibacter straminoryzae</name>
    <dbReference type="NCBI Taxonomy" id="2932774"/>
    <lineage>
        <taxon>Bacteria</taxon>
        <taxon>Pseudomonadati</taxon>
        <taxon>Bacteroidota</taxon>
        <taxon>Sphingobacteriia</taxon>
        <taxon>Sphingobacteriales</taxon>
        <taxon>Sphingobacteriaceae</taxon>
        <taxon>Mucilaginibacter</taxon>
    </lineage>
</organism>
<dbReference type="NCBIfam" id="TIGR01087">
    <property type="entry name" value="murD"/>
    <property type="match status" value="1"/>
</dbReference>
<dbReference type="PANTHER" id="PTHR43692:SF1">
    <property type="entry name" value="UDP-N-ACETYLMURAMOYLALANINE--D-GLUTAMATE LIGASE"/>
    <property type="match status" value="1"/>
</dbReference>
<dbReference type="GO" id="GO:0008764">
    <property type="term" value="F:UDP-N-acetylmuramoylalanine-D-glutamate ligase activity"/>
    <property type="evidence" value="ECO:0007669"/>
    <property type="project" value="UniProtKB-UniRule"/>
</dbReference>
<dbReference type="GO" id="GO:0009252">
    <property type="term" value="P:peptidoglycan biosynthetic process"/>
    <property type="evidence" value="ECO:0007669"/>
    <property type="project" value="UniProtKB-UniRule"/>
</dbReference>
<dbReference type="EMBL" id="JALJEJ010000002">
    <property type="protein sequence ID" value="MCJ8209396.1"/>
    <property type="molecule type" value="Genomic_DNA"/>
</dbReference>
<dbReference type="SUPFAM" id="SSF51984">
    <property type="entry name" value="MurCD N-terminal domain"/>
    <property type="match status" value="1"/>
</dbReference>
<dbReference type="Gene3D" id="3.40.1190.10">
    <property type="entry name" value="Mur-like, catalytic domain"/>
    <property type="match status" value="1"/>
</dbReference>
<dbReference type="HAMAP" id="MF_00639">
    <property type="entry name" value="MurD"/>
    <property type="match status" value="1"/>
</dbReference>
<evidence type="ECO:0000256" key="7">
    <source>
        <dbReference type="HAMAP-Rule" id="MF_00639"/>
    </source>
</evidence>
<sequence length="467" mass="52009">MNENKNIEPEKAPAPLERVGERLRLVILGAGESGVGAAYLAQQQGFDVFVSDMGAIAPKYKEQLQQWNISFEEQQHTEELILNASEVVKSPGIPEKAPLVKKLREAGIPVISEIEFAGRYTNAKMICITGSNGKTTTTSLTYHILKKAGLNVGLAGNIGKSFAYQVATERFDYYVLEISSFMLDDMYQFKADIAVLLNITPDHLDRYEYKMENYVASKFRIAQNQTAADYLIYCADDPETVKGMESRTFGAQLLPFSITTKVQPGAYLENDTIIITTNQQQELFNMSINDLALQGKHNIYNSMASGIVSKVLELRNQTIRESMGDFRNIEHRLEHVAKIQGINFINDSKATNVNSTWYALESMPKGVILILGGVDKGNDYSMLNDLVKQKVKAIVCLGKDNTRIHEAFAGMVSEIIDTKSAPEAVYVSYHLANKGDTVLLSPACASFDLFKNYEDRGDQFKKAVMEL</sequence>
<keyword evidence="3 7" id="KW-0963">Cytoplasm</keyword>
<keyword evidence="5 7" id="KW-0547">Nucleotide-binding</keyword>
<keyword evidence="7 8" id="KW-0961">Cell wall biogenesis/degradation</keyword>
<dbReference type="Pfam" id="PF08245">
    <property type="entry name" value="Mur_ligase_M"/>
    <property type="match status" value="1"/>
</dbReference>
<comment type="function">
    <text evidence="7 8">Cell wall formation. Catalyzes the addition of glutamate to the nucleotide precursor UDP-N-acetylmuramoyl-L-alanine (UMA).</text>
</comment>
<dbReference type="EC" id="6.3.2.9" evidence="7 8"/>
<accession>A0A9X1X216</accession>
<dbReference type="InterPro" id="IPR005762">
    <property type="entry name" value="MurD"/>
</dbReference>
<evidence type="ECO:0000256" key="5">
    <source>
        <dbReference type="ARBA" id="ARBA00022741"/>
    </source>
</evidence>
<dbReference type="Pfam" id="PF21799">
    <property type="entry name" value="MurD-like_N"/>
    <property type="match status" value="1"/>
</dbReference>
<comment type="catalytic activity">
    <reaction evidence="7 8">
        <text>UDP-N-acetyl-alpha-D-muramoyl-L-alanine + D-glutamate + ATP = UDP-N-acetyl-alpha-D-muramoyl-L-alanyl-D-glutamate + ADP + phosphate + H(+)</text>
        <dbReference type="Rhea" id="RHEA:16429"/>
        <dbReference type="ChEBI" id="CHEBI:15378"/>
        <dbReference type="ChEBI" id="CHEBI:29986"/>
        <dbReference type="ChEBI" id="CHEBI:30616"/>
        <dbReference type="ChEBI" id="CHEBI:43474"/>
        <dbReference type="ChEBI" id="CHEBI:83898"/>
        <dbReference type="ChEBI" id="CHEBI:83900"/>
        <dbReference type="ChEBI" id="CHEBI:456216"/>
        <dbReference type="EC" id="6.3.2.9"/>
    </reaction>
</comment>
<dbReference type="InterPro" id="IPR036615">
    <property type="entry name" value="Mur_ligase_C_dom_sf"/>
</dbReference>
<keyword evidence="6 7" id="KW-0067">ATP-binding</keyword>